<dbReference type="EMBL" id="CP044205">
    <property type="protein sequence ID" value="QFY41526.1"/>
    <property type="molecule type" value="Genomic_DNA"/>
</dbReference>
<proteinExistence type="predicted"/>
<reference evidence="2 3" key="1">
    <citation type="submission" date="2019-09" db="EMBL/GenBank/DDBJ databases">
        <title>Ecophysiology of the spiral-shaped methanotroph Methylospira mobilis as revealed by the complete genome sequence.</title>
        <authorList>
            <person name="Oshkin I.Y."/>
            <person name="Dedysh S.N."/>
            <person name="Miroshnikov K."/>
            <person name="Danilova O.V."/>
            <person name="Hakobyan A."/>
            <person name="Liesack W."/>
        </authorList>
    </citation>
    <scope>NUCLEOTIDE SEQUENCE [LARGE SCALE GENOMIC DNA]</scope>
    <source>
        <strain evidence="2 3">Shm1</strain>
    </source>
</reference>
<dbReference type="InParanoid" id="A0A5Q0BI78"/>
<dbReference type="PANTHER" id="PTHR30006">
    <property type="entry name" value="THIAMINE-BINDING PERIPLASMIC PROTEIN-RELATED"/>
    <property type="match status" value="1"/>
</dbReference>
<dbReference type="OrthoDB" id="305758at2"/>
<dbReference type="Gene3D" id="3.40.190.10">
    <property type="entry name" value="Periplasmic binding protein-like II"/>
    <property type="match status" value="2"/>
</dbReference>
<dbReference type="KEGG" id="mmob:F6R98_01885"/>
<sequence>MGAMISNPLVMRGFSAANGVFTGCPWDLLANVPVPLRHQVCDGIAGVVAQTESANGKAFKWHIPLGQGGVSPFDKLRFIHSLADYPNMLVSADHGSAFNRRFQERYLMKGAFSGAQPEGAATVFSDSGLIDPAGWIGVFAVAPFVMLIDHRRLGGLPTPCRWADLMEPVYRNQVVFSGWKREGDSRYSQFNKFFLLAMSKEFGLNGMSRIVANVPSLLHSAQMPRLAGTASSPGGIYVLPWAQADMCPRRGQTEVVWPEEGALAYPLWLTVKSSHRLSLDVLVRHFYGAELGGILNQNRYPSLCTGLPPSVPAGSKLNWLGWDFVRHPATAKLIQAVSRTFLDAMDKRQTKGMRLCA</sequence>
<evidence type="ECO:0000256" key="1">
    <source>
        <dbReference type="ARBA" id="ARBA00022729"/>
    </source>
</evidence>
<accession>A0A5Q0BI78</accession>
<dbReference type="Proteomes" id="UP000325755">
    <property type="component" value="Chromosome"/>
</dbReference>
<keyword evidence="1" id="KW-0732">Signal</keyword>
<organism evidence="2 3">
    <name type="scientific">Candidatus Methylospira mobilis</name>
    <dbReference type="NCBI Taxonomy" id="1808979"/>
    <lineage>
        <taxon>Bacteria</taxon>
        <taxon>Pseudomonadati</taxon>
        <taxon>Pseudomonadota</taxon>
        <taxon>Gammaproteobacteria</taxon>
        <taxon>Methylococcales</taxon>
        <taxon>Methylococcaceae</taxon>
        <taxon>Candidatus Methylospira</taxon>
    </lineage>
</organism>
<dbReference type="PANTHER" id="PTHR30006:SF2">
    <property type="entry name" value="ABC TRANSPORTER SUBSTRATE-BINDING PROTEIN"/>
    <property type="match status" value="1"/>
</dbReference>
<gene>
    <name evidence="2" type="ORF">F6R98_01885</name>
</gene>
<keyword evidence="3" id="KW-1185">Reference proteome</keyword>
<dbReference type="Pfam" id="PF13343">
    <property type="entry name" value="SBP_bac_6"/>
    <property type="match status" value="1"/>
</dbReference>
<evidence type="ECO:0000313" key="3">
    <source>
        <dbReference type="Proteomes" id="UP000325755"/>
    </source>
</evidence>
<evidence type="ECO:0000313" key="2">
    <source>
        <dbReference type="EMBL" id="QFY41526.1"/>
    </source>
</evidence>
<dbReference type="AlphaFoldDB" id="A0A5Q0BI78"/>
<protein>
    <submittedName>
        <fullName evidence="2">ABC transporter substrate-binding protein</fullName>
    </submittedName>
</protein>
<dbReference type="SUPFAM" id="SSF53850">
    <property type="entry name" value="Periplasmic binding protein-like II"/>
    <property type="match status" value="1"/>
</dbReference>
<name>A0A5Q0BI78_9GAMM</name>